<dbReference type="InterPro" id="IPR029021">
    <property type="entry name" value="Prot-tyrosine_phosphatase-like"/>
</dbReference>
<gene>
    <name evidence="1" type="ORF">ACFFJ2_03085</name>
</gene>
<dbReference type="SUPFAM" id="SSF52799">
    <property type="entry name" value="(Phosphotyrosine protein) phosphatases II"/>
    <property type="match status" value="1"/>
</dbReference>
<accession>A0ABV6D407</accession>
<evidence type="ECO:0000313" key="1">
    <source>
        <dbReference type="EMBL" id="MFC0207380.1"/>
    </source>
</evidence>
<reference evidence="1 2" key="1">
    <citation type="submission" date="2024-09" db="EMBL/GenBank/DDBJ databases">
        <authorList>
            <person name="Sun Q."/>
            <person name="Mori K."/>
        </authorList>
    </citation>
    <scope>NUCLEOTIDE SEQUENCE [LARGE SCALE GENOMIC DNA]</scope>
    <source>
        <strain evidence="1 2">CCM 8543</strain>
    </source>
</reference>
<name>A0ABV6D407_9HYPH</name>
<proteinExistence type="predicted"/>
<keyword evidence="2" id="KW-1185">Reference proteome</keyword>
<comment type="caution">
    <text evidence="1">The sequence shown here is derived from an EMBL/GenBank/DDBJ whole genome shotgun (WGS) entry which is preliminary data.</text>
</comment>
<sequence>MIHVTPLSRLSETLRATRATHLVSLLSVDAPPPCPAHLDPACCLHLAMHDITEERPGLVAPTPEHVAALLAFARSWNRVFPLVVHCYAGISRSTAAAYCMAAALDPTRDERALALELRRRCPAATPNIRIVRIADEMLGRRGRMAEAIRAIGRGADACEGEPFTLPVPRREIKRTPQ</sequence>
<dbReference type="Proteomes" id="UP001589755">
    <property type="component" value="Unassembled WGS sequence"/>
</dbReference>
<organism evidence="1 2">
    <name type="scientific">Chelativorans intermedius</name>
    <dbReference type="NCBI Taxonomy" id="515947"/>
    <lineage>
        <taxon>Bacteria</taxon>
        <taxon>Pseudomonadati</taxon>
        <taxon>Pseudomonadota</taxon>
        <taxon>Alphaproteobacteria</taxon>
        <taxon>Hyphomicrobiales</taxon>
        <taxon>Phyllobacteriaceae</taxon>
        <taxon>Chelativorans</taxon>
    </lineage>
</organism>
<evidence type="ECO:0000313" key="2">
    <source>
        <dbReference type="Proteomes" id="UP001589755"/>
    </source>
</evidence>
<dbReference type="Gene3D" id="3.90.190.10">
    <property type="entry name" value="Protein tyrosine phosphatase superfamily"/>
    <property type="match status" value="1"/>
</dbReference>
<protein>
    <submittedName>
        <fullName evidence="1">Tyrosine phosphatase family protein</fullName>
    </submittedName>
</protein>
<dbReference type="EMBL" id="JBHLXD010000003">
    <property type="protein sequence ID" value="MFC0207380.1"/>
    <property type="molecule type" value="Genomic_DNA"/>
</dbReference>
<dbReference type="RefSeq" id="WP_261518638.1">
    <property type="nucleotide sequence ID" value="NZ_JAODNW010000001.1"/>
</dbReference>